<protein>
    <recommendedName>
        <fullName evidence="3">Aspartate/glutamate racemase family protein</fullName>
    </recommendedName>
</protein>
<dbReference type="RefSeq" id="XP_018002157.1">
    <property type="nucleotide sequence ID" value="XM_018145703.1"/>
</dbReference>
<gene>
    <name evidence="1" type="ORF">AB675_5490</name>
</gene>
<evidence type="ECO:0000313" key="2">
    <source>
        <dbReference type="Proteomes" id="UP000038010"/>
    </source>
</evidence>
<accession>A0A0N1P1J1</accession>
<dbReference type="AlphaFoldDB" id="A0A0N1P1J1"/>
<dbReference type="EMBL" id="LFJN01000008">
    <property type="protein sequence ID" value="KPI42194.1"/>
    <property type="molecule type" value="Genomic_DNA"/>
</dbReference>
<keyword evidence="2" id="KW-1185">Reference proteome</keyword>
<proteinExistence type="predicted"/>
<dbReference type="OrthoDB" id="412093at2759"/>
<reference evidence="1 2" key="1">
    <citation type="submission" date="2015-06" db="EMBL/GenBank/DDBJ databases">
        <title>Draft genome of the ant-associated black yeast Phialophora attae CBS 131958.</title>
        <authorList>
            <person name="Moreno L.F."/>
            <person name="Stielow B.J."/>
            <person name="de Hoog S."/>
            <person name="Vicente V.A."/>
            <person name="Weiss V.A."/>
            <person name="de Vries M."/>
            <person name="Cruz L.M."/>
            <person name="Souza E.M."/>
        </authorList>
    </citation>
    <scope>NUCLEOTIDE SEQUENCE [LARGE SCALE GENOMIC DNA]</scope>
    <source>
        <strain evidence="1 2">CBS 131958</strain>
    </source>
</reference>
<evidence type="ECO:0000313" key="1">
    <source>
        <dbReference type="EMBL" id="KPI42194.1"/>
    </source>
</evidence>
<comment type="caution">
    <text evidence="1">The sequence shown here is derived from an EMBL/GenBank/DDBJ whole genome shotgun (WGS) entry which is preliminary data.</text>
</comment>
<name>A0A0N1P1J1_9EURO</name>
<dbReference type="VEuPathDB" id="FungiDB:AB675_5490"/>
<sequence>MGSIGMPKADDRPILGLIASEMNIHRAPGDIGNRRTFDFPVIQTEIKGALLASMVTDEEHDDEMVDAFVEAGNRLIDQGAVGLVTSCGFWAISQKKISQRLSVPVATSSLLQVPLIRTIIRPDQGIGILTFDKERLNFNHLRAVGLHDTSNIYISGPPTEGKMKHTLRDGIPYDLAALTAEVVETAKQLIKEQPHIGAILLECTQFPPFANAVQNATGLPVWDVTTLAKWFYAGLVSRPQPVMTKEEVLDAAAVRPRSQRELMEKPIRQ</sequence>
<organism evidence="1 2">
    <name type="scientific">Cyphellophora attinorum</name>
    <dbReference type="NCBI Taxonomy" id="1664694"/>
    <lineage>
        <taxon>Eukaryota</taxon>
        <taxon>Fungi</taxon>
        <taxon>Dikarya</taxon>
        <taxon>Ascomycota</taxon>
        <taxon>Pezizomycotina</taxon>
        <taxon>Eurotiomycetes</taxon>
        <taxon>Chaetothyriomycetidae</taxon>
        <taxon>Chaetothyriales</taxon>
        <taxon>Cyphellophoraceae</taxon>
        <taxon>Cyphellophora</taxon>
    </lineage>
</organism>
<evidence type="ECO:0008006" key="3">
    <source>
        <dbReference type="Google" id="ProtNLM"/>
    </source>
</evidence>
<dbReference type="GeneID" id="28737583"/>
<dbReference type="Proteomes" id="UP000038010">
    <property type="component" value="Unassembled WGS sequence"/>
</dbReference>
<dbReference type="NCBIfam" id="NF005679">
    <property type="entry name" value="PRK07475.1"/>
    <property type="match status" value="1"/>
</dbReference>